<accession>G9AGR8</accession>
<dbReference type="EMBL" id="HE616899">
    <property type="protein sequence ID" value="CCF00250.1"/>
    <property type="molecule type" value="Genomic_DNA"/>
</dbReference>
<dbReference type="HOGENOM" id="CLU_3405066_0_0_5"/>
<dbReference type="Proteomes" id="UP000007735">
    <property type="component" value="Plasmid pSfHH103e"/>
</dbReference>
<reference evidence="1 2" key="1">
    <citation type="journal article" date="2012" name="J. Bacteriol.">
        <title>Genome sequence of the soybean symbiont Sinorhizobium fredii HH103.</title>
        <authorList>
            <person name="Weidner S."/>
            <person name="Becker A."/>
            <person name="Bonilla I."/>
            <person name="Jaenicke S."/>
            <person name="Lloret J."/>
            <person name="Margaret I."/>
            <person name="Puhler A."/>
            <person name="Ruiz-Sainz J.E."/>
            <person name="Schneiker-Bekel S."/>
            <person name="Szczepanowski R."/>
            <person name="Vinardell J.M."/>
            <person name="Zehner S."/>
            <person name="Gottfert M."/>
        </authorList>
    </citation>
    <scope>NUCLEOTIDE SEQUENCE [LARGE SCALE GENOMIC DNA]</scope>
    <source>
        <strain evidence="1 2">HH103</strain>
        <plasmid evidence="2">pSfHH103e</plasmid>
    </source>
</reference>
<dbReference type="AlphaFoldDB" id="G9AGR8"/>
<geneLocation type="plasmid" evidence="1 2">
    <name>pSfHH103e</name>
</geneLocation>
<evidence type="ECO:0000313" key="2">
    <source>
        <dbReference type="Proteomes" id="UP000007735"/>
    </source>
</evidence>
<organism evidence="1 2">
    <name type="scientific">Sinorhizobium fredii (strain HH103)</name>
    <dbReference type="NCBI Taxonomy" id="1117943"/>
    <lineage>
        <taxon>Bacteria</taxon>
        <taxon>Pseudomonadati</taxon>
        <taxon>Pseudomonadota</taxon>
        <taxon>Alphaproteobacteria</taxon>
        <taxon>Hyphomicrobiales</taxon>
        <taxon>Rhizobiaceae</taxon>
        <taxon>Sinorhizobium/Ensifer group</taxon>
        <taxon>Sinorhizobium</taxon>
    </lineage>
</organism>
<proteinExistence type="predicted"/>
<sequence length="30" mass="3334">MIDPPRLERKTARIFPDPALAAVISTQPND</sequence>
<gene>
    <name evidence="1" type="ordered locus">SFHH103_05788</name>
</gene>
<keyword evidence="1" id="KW-0614">Plasmid</keyword>
<name>G9AGR8_SINF1</name>
<evidence type="ECO:0000313" key="1">
    <source>
        <dbReference type="EMBL" id="CCF00250.1"/>
    </source>
</evidence>
<protein>
    <submittedName>
        <fullName evidence="1">Uncharacterized protein</fullName>
    </submittedName>
</protein>
<dbReference type="KEGG" id="sfh:SFHH103_05788"/>